<keyword evidence="4" id="KW-1003">Cell membrane</keyword>
<evidence type="ECO:0000256" key="8">
    <source>
        <dbReference type="SAM" id="MobiDB-lite"/>
    </source>
</evidence>
<evidence type="ECO:0000256" key="5">
    <source>
        <dbReference type="ARBA" id="ARBA00022692"/>
    </source>
</evidence>
<evidence type="ECO:0000256" key="4">
    <source>
        <dbReference type="ARBA" id="ARBA00022475"/>
    </source>
</evidence>
<evidence type="ECO:0000256" key="1">
    <source>
        <dbReference type="ARBA" id="ARBA00004651"/>
    </source>
</evidence>
<name>A0ABR8U1D0_9CELL</name>
<protein>
    <submittedName>
        <fullName evidence="10">Magnesium and cobalt transport protein CorA</fullName>
    </submittedName>
</protein>
<feature type="compositionally biased region" description="Basic and acidic residues" evidence="8">
    <location>
        <begin position="16"/>
        <end position="34"/>
    </location>
</feature>
<gene>
    <name evidence="10" type="ORF">H9641_14025</name>
</gene>
<comment type="subcellular location">
    <subcellularLocation>
        <location evidence="1">Cell membrane</location>
        <topology evidence="1">Multi-pass membrane protein</topology>
    </subcellularLocation>
</comment>
<evidence type="ECO:0000256" key="3">
    <source>
        <dbReference type="ARBA" id="ARBA00022448"/>
    </source>
</evidence>
<evidence type="ECO:0000256" key="2">
    <source>
        <dbReference type="ARBA" id="ARBA00009765"/>
    </source>
</evidence>
<feature type="transmembrane region" description="Helical" evidence="9">
    <location>
        <begin position="326"/>
        <end position="345"/>
    </location>
</feature>
<dbReference type="RefSeq" id="WP_191804787.1">
    <property type="nucleotide sequence ID" value="NZ_JACSQF010000014.1"/>
</dbReference>
<dbReference type="SUPFAM" id="SSF144083">
    <property type="entry name" value="Magnesium transport protein CorA, transmembrane region"/>
    <property type="match status" value="1"/>
</dbReference>
<dbReference type="Proteomes" id="UP000655570">
    <property type="component" value="Unassembled WGS sequence"/>
</dbReference>
<dbReference type="SUPFAM" id="SSF143865">
    <property type="entry name" value="CorA soluble domain-like"/>
    <property type="match status" value="1"/>
</dbReference>
<dbReference type="Gene3D" id="1.20.58.340">
    <property type="entry name" value="Magnesium transport protein CorA, transmembrane region"/>
    <property type="match status" value="2"/>
</dbReference>
<dbReference type="PANTHER" id="PTHR46494:SF1">
    <property type="entry name" value="CORA FAMILY METAL ION TRANSPORTER (EUROFUNG)"/>
    <property type="match status" value="1"/>
</dbReference>
<feature type="compositionally biased region" description="Gly residues" evidence="8">
    <location>
        <begin position="72"/>
        <end position="85"/>
    </location>
</feature>
<dbReference type="InterPro" id="IPR045863">
    <property type="entry name" value="CorA_TM1_TM2"/>
</dbReference>
<dbReference type="InterPro" id="IPR002523">
    <property type="entry name" value="MgTranspt_CorA/ZnTranspt_ZntB"/>
</dbReference>
<keyword evidence="3" id="KW-0813">Transport</keyword>
<organism evidence="10 11">
    <name type="scientific">Oerskovia merdavium</name>
    <dbReference type="NCBI Taxonomy" id="2762227"/>
    <lineage>
        <taxon>Bacteria</taxon>
        <taxon>Bacillati</taxon>
        <taxon>Actinomycetota</taxon>
        <taxon>Actinomycetes</taxon>
        <taxon>Micrococcales</taxon>
        <taxon>Cellulomonadaceae</taxon>
        <taxon>Oerskovia</taxon>
    </lineage>
</organism>
<keyword evidence="7 9" id="KW-0472">Membrane</keyword>
<reference evidence="10 11" key="1">
    <citation type="submission" date="2020-08" db="EMBL/GenBank/DDBJ databases">
        <title>A Genomic Blueprint of the Chicken Gut Microbiome.</title>
        <authorList>
            <person name="Gilroy R."/>
            <person name="Ravi A."/>
            <person name="Getino M."/>
            <person name="Pursley I."/>
            <person name="Horton D.L."/>
            <person name="Alikhan N.-F."/>
            <person name="Baker D."/>
            <person name="Gharbi K."/>
            <person name="Hall N."/>
            <person name="Watson M."/>
            <person name="Adriaenssens E.M."/>
            <person name="Foster-Nyarko E."/>
            <person name="Jarju S."/>
            <person name="Secka A."/>
            <person name="Antonio M."/>
            <person name="Oren A."/>
            <person name="Chaudhuri R."/>
            <person name="La Ragione R.M."/>
            <person name="Hildebrand F."/>
            <person name="Pallen M.J."/>
        </authorList>
    </citation>
    <scope>NUCLEOTIDE SEQUENCE [LARGE SCALE GENOMIC DNA]</scope>
    <source>
        <strain evidence="10 11">Sa2CUA9</strain>
    </source>
</reference>
<keyword evidence="5 9" id="KW-0812">Transmembrane</keyword>
<comment type="similarity">
    <text evidence="2">Belongs to the CorA metal ion transporter (MIT) (TC 1.A.35) family.</text>
</comment>
<sequence>MSQPTRPDAPRPTGGRPDEQGAPRSEPTRYKELWVEGPDGRVTPVTHPGDWSGRWEKDGEGAPAGTDSETSGSGGEGSGGKGTGGTRWYEVRTLEDFVSAADALGVGLSSQVGRGHLPVHVRVKHPVAHVEHIGMDWLLVVTPTVSFQEEDRQVSTGSFCLLVGPDVVVTVEKGAAGVHDRMREHLTGPSHGRSTGFRHLAEEALFALVATASDVELALGDAVAEVEKLVFERQRNVDPVVPIYDLKREITEARRALLPITAELPELVSGSARSRITFDKRLMERLVSTVERIDRHLDAHDDLLSDMLSVHLSQVSVRQNEDMRTISAWAAILVFPTIVGGIYGMNFDHMPELHWTLGYPLAIAIMVAGCFGLYGAFKKVGWM</sequence>
<evidence type="ECO:0000256" key="7">
    <source>
        <dbReference type="ARBA" id="ARBA00023136"/>
    </source>
</evidence>
<accession>A0ABR8U1D0</accession>
<evidence type="ECO:0000313" key="11">
    <source>
        <dbReference type="Proteomes" id="UP000655570"/>
    </source>
</evidence>
<feature type="region of interest" description="Disordered" evidence="8">
    <location>
        <begin position="1"/>
        <end position="86"/>
    </location>
</feature>
<keyword evidence="11" id="KW-1185">Reference proteome</keyword>
<dbReference type="PANTHER" id="PTHR46494">
    <property type="entry name" value="CORA FAMILY METAL ION TRANSPORTER (EUROFUNG)"/>
    <property type="match status" value="1"/>
</dbReference>
<evidence type="ECO:0000256" key="9">
    <source>
        <dbReference type="SAM" id="Phobius"/>
    </source>
</evidence>
<evidence type="ECO:0000313" key="10">
    <source>
        <dbReference type="EMBL" id="MBD7981831.1"/>
    </source>
</evidence>
<keyword evidence="6 9" id="KW-1133">Transmembrane helix</keyword>
<comment type="caution">
    <text evidence="10">The sequence shown here is derived from an EMBL/GenBank/DDBJ whole genome shotgun (WGS) entry which is preliminary data.</text>
</comment>
<dbReference type="Pfam" id="PF01544">
    <property type="entry name" value="CorA"/>
    <property type="match status" value="1"/>
</dbReference>
<feature type="transmembrane region" description="Helical" evidence="9">
    <location>
        <begin position="357"/>
        <end position="377"/>
    </location>
</feature>
<dbReference type="EMBL" id="JACSQF010000014">
    <property type="protein sequence ID" value="MBD7981831.1"/>
    <property type="molecule type" value="Genomic_DNA"/>
</dbReference>
<proteinExistence type="inferred from homology"/>
<dbReference type="InterPro" id="IPR045861">
    <property type="entry name" value="CorA_cytoplasmic_dom"/>
</dbReference>
<evidence type="ECO:0000256" key="6">
    <source>
        <dbReference type="ARBA" id="ARBA00022989"/>
    </source>
</evidence>